<feature type="region of interest" description="Disordered" evidence="1">
    <location>
        <begin position="320"/>
        <end position="343"/>
    </location>
</feature>
<dbReference type="OrthoDB" id="329635at2759"/>
<evidence type="ECO:0000313" key="4">
    <source>
        <dbReference type="Proteomes" id="UP000224006"/>
    </source>
</evidence>
<dbReference type="PRINTS" id="PR00153">
    <property type="entry name" value="CSAPPISMRASE"/>
</dbReference>
<accession>A0A2A9MPP3</accession>
<dbReference type="EMBL" id="NWUJ01000001">
    <property type="protein sequence ID" value="PFH37830.1"/>
    <property type="molecule type" value="Genomic_DNA"/>
</dbReference>
<evidence type="ECO:0000259" key="2">
    <source>
        <dbReference type="PROSITE" id="PS50072"/>
    </source>
</evidence>
<dbReference type="Proteomes" id="UP000224006">
    <property type="component" value="Chromosome I"/>
</dbReference>
<dbReference type="InterPro" id="IPR029000">
    <property type="entry name" value="Cyclophilin-like_dom_sf"/>
</dbReference>
<dbReference type="RefSeq" id="XP_029221839.1">
    <property type="nucleotide sequence ID" value="XM_029358927.1"/>
</dbReference>
<comment type="caution">
    <text evidence="3">The sequence shown here is derived from an EMBL/GenBank/DDBJ whole genome shotgun (WGS) entry which is preliminary data.</text>
</comment>
<evidence type="ECO:0000256" key="1">
    <source>
        <dbReference type="SAM" id="MobiDB-lite"/>
    </source>
</evidence>
<dbReference type="GO" id="GO:0003755">
    <property type="term" value="F:peptidyl-prolyl cis-trans isomerase activity"/>
    <property type="evidence" value="ECO:0007669"/>
    <property type="project" value="InterPro"/>
</dbReference>
<dbReference type="STRING" id="94643.A0A2A9MPP3"/>
<dbReference type="PANTHER" id="PTHR11071">
    <property type="entry name" value="PEPTIDYL-PROLYL CIS-TRANS ISOMERASE"/>
    <property type="match status" value="1"/>
</dbReference>
<dbReference type="AlphaFoldDB" id="A0A2A9MPP3"/>
<dbReference type="GO" id="GO:0016018">
    <property type="term" value="F:cyclosporin A binding"/>
    <property type="evidence" value="ECO:0007669"/>
    <property type="project" value="TreeGrafter"/>
</dbReference>
<dbReference type="Gene3D" id="2.40.100.10">
    <property type="entry name" value="Cyclophilin-like"/>
    <property type="match status" value="1"/>
</dbReference>
<dbReference type="PANTHER" id="PTHR11071:SF561">
    <property type="entry name" value="PEPTIDYL-PROLYL CIS-TRANS ISOMERASE D-RELATED"/>
    <property type="match status" value="1"/>
</dbReference>
<reference evidence="3 4" key="1">
    <citation type="submission" date="2017-09" db="EMBL/GenBank/DDBJ databases">
        <title>Genome sequencing of Besnoitia besnoiti strain Bb-Ger1.</title>
        <authorList>
            <person name="Schares G."/>
            <person name="Venepally P."/>
            <person name="Lorenzi H.A."/>
        </authorList>
    </citation>
    <scope>NUCLEOTIDE SEQUENCE [LARGE SCALE GENOMIC DNA]</scope>
    <source>
        <strain evidence="3 4">Bb-Ger1</strain>
    </source>
</reference>
<evidence type="ECO:0000313" key="3">
    <source>
        <dbReference type="EMBL" id="PFH37830.1"/>
    </source>
</evidence>
<dbReference type="VEuPathDB" id="ToxoDB:BESB_001720"/>
<dbReference type="GO" id="GO:0006457">
    <property type="term" value="P:protein folding"/>
    <property type="evidence" value="ECO:0007669"/>
    <property type="project" value="TreeGrafter"/>
</dbReference>
<name>A0A2A9MPP3_BESBE</name>
<dbReference type="PROSITE" id="PS50072">
    <property type="entry name" value="CSA_PPIASE_2"/>
    <property type="match status" value="1"/>
</dbReference>
<dbReference type="GO" id="GO:0005737">
    <property type="term" value="C:cytoplasm"/>
    <property type="evidence" value="ECO:0007669"/>
    <property type="project" value="TreeGrafter"/>
</dbReference>
<dbReference type="KEGG" id="bbes:BESB_001720"/>
<sequence length="343" mass="38137">MSRLCLFSSFSPHSARLGSSSAPHAGALRGAAPSLSPLAPAHIPFHLSFSRRFLSSRASPARDGVLWEWLERPHDWWRRAPLGLRGAVVFAATAPPLYFLYRFFQDRRLSSAHRSAIRDRVFLDFALGNQYIGRVLIGLYSDKVPLSVENFIQLCEGYRVQDRIIGYRNSPVHFIRRGYNMTAGDVVQGTGAGKLSIYGPEFPDENFDMRFIQDGDVALMNSGPSTNNSQFFITFNALTPLSRNYVVIGTVLKGMRVIKKIEEEAGSKTGAPMQSVRIINCGLYRGLEDGPPYFASSELLERFKETRVSEEDFLALQPAEQEKLVQESKAPAGGARGKASQRA</sequence>
<feature type="domain" description="PPIase cyclophilin-type" evidence="2">
    <location>
        <begin position="122"/>
        <end position="283"/>
    </location>
</feature>
<proteinExistence type="predicted"/>
<dbReference type="Pfam" id="PF00160">
    <property type="entry name" value="Pro_isomerase"/>
    <property type="match status" value="1"/>
</dbReference>
<protein>
    <submittedName>
        <fullName evidence="3">Putative cyclophilin</fullName>
    </submittedName>
</protein>
<dbReference type="InterPro" id="IPR002130">
    <property type="entry name" value="Cyclophilin-type_PPIase_dom"/>
</dbReference>
<keyword evidence="4" id="KW-1185">Reference proteome</keyword>
<gene>
    <name evidence="3" type="ORF">BESB_001720</name>
</gene>
<organism evidence="3 4">
    <name type="scientific">Besnoitia besnoiti</name>
    <name type="common">Apicomplexan protozoan</name>
    <dbReference type="NCBI Taxonomy" id="94643"/>
    <lineage>
        <taxon>Eukaryota</taxon>
        <taxon>Sar</taxon>
        <taxon>Alveolata</taxon>
        <taxon>Apicomplexa</taxon>
        <taxon>Conoidasida</taxon>
        <taxon>Coccidia</taxon>
        <taxon>Eucoccidiorida</taxon>
        <taxon>Eimeriorina</taxon>
        <taxon>Sarcocystidae</taxon>
        <taxon>Besnoitia</taxon>
    </lineage>
</organism>
<dbReference type="GeneID" id="40305235"/>
<dbReference type="SUPFAM" id="SSF50891">
    <property type="entry name" value="Cyclophilin-like"/>
    <property type="match status" value="1"/>
</dbReference>